<keyword evidence="2 7" id="KW-0436">Ligase</keyword>
<feature type="binding site" evidence="7">
    <location>
        <position position="109"/>
    </location>
    <ligand>
        <name>Zn(2+)</name>
        <dbReference type="ChEBI" id="CHEBI:29105"/>
    </ligand>
</feature>
<dbReference type="InterPro" id="IPR014729">
    <property type="entry name" value="Rossmann-like_a/b/a_fold"/>
</dbReference>
<name>A0A9D2MEU5_9FIRM</name>
<feature type="short sequence motif" description="'HIGH' region" evidence="7">
    <location>
        <begin position="12"/>
        <end position="22"/>
    </location>
</feature>
<dbReference type="InterPro" id="IPR045462">
    <property type="entry name" value="aa-tRNA-synth_I_cd-bd"/>
</dbReference>
<dbReference type="AlphaFoldDB" id="A0A9D2MEU5"/>
<reference evidence="10" key="2">
    <citation type="submission" date="2021-04" db="EMBL/GenBank/DDBJ databases">
        <authorList>
            <person name="Gilroy R."/>
        </authorList>
    </citation>
    <scope>NUCLEOTIDE SEQUENCE</scope>
    <source>
        <strain evidence="10">ChiHjej9B8-13557</strain>
    </source>
</reference>
<protein>
    <recommendedName>
        <fullName evidence="7">Glutamate--tRNA ligase</fullName>
        <ecNumber evidence="7">6.1.1.17</ecNumber>
    </recommendedName>
    <alternativeName>
        <fullName evidence="7">Glutamyl-tRNA synthetase</fullName>
        <shortName evidence="7">GluRS</shortName>
    </alternativeName>
</protein>
<dbReference type="InterPro" id="IPR033910">
    <property type="entry name" value="GluRS_core"/>
</dbReference>
<dbReference type="Pfam" id="PF19269">
    <property type="entry name" value="Anticodon_2"/>
    <property type="match status" value="1"/>
</dbReference>
<dbReference type="GO" id="GO:0004818">
    <property type="term" value="F:glutamate-tRNA ligase activity"/>
    <property type="evidence" value="ECO:0007669"/>
    <property type="project" value="UniProtKB-UniRule"/>
</dbReference>
<comment type="subcellular location">
    <subcellularLocation>
        <location evidence="7">Cytoplasm</location>
    </subcellularLocation>
</comment>
<dbReference type="PRINTS" id="PR00987">
    <property type="entry name" value="TRNASYNTHGLU"/>
</dbReference>
<dbReference type="EMBL" id="DWXX01000080">
    <property type="protein sequence ID" value="HJB58894.1"/>
    <property type="molecule type" value="Genomic_DNA"/>
</dbReference>
<evidence type="ECO:0000256" key="4">
    <source>
        <dbReference type="ARBA" id="ARBA00022840"/>
    </source>
</evidence>
<dbReference type="PANTHER" id="PTHR43311">
    <property type="entry name" value="GLUTAMATE--TRNA LIGASE"/>
    <property type="match status" value="1"/>
</dbReference>
<comment type="caution">
    <text evidence="10">The sequence shown here is derived from an EMBL/GenBank/DDBJ whole genome shotgun (WGS) entry which is preliminary data.</text>
</comment>
<dbReference type="CDD" id="cd00808">
    <property type="entry name" value="GluRS_core"/>
    <property type="match status" value="1"/>
</dbReference>
<dbReference type="InterPro" id="IPR049940">
    <property type="entry name" value="GluQ/Sye"/>
</dbReference>
<keyword evidence="5 7" id="KW-0648">Protein biosynthesis</keyword>
<feature type="binding site" evidence="7">
    <location>
        <position position="256"/>
    </location>
    <ligand>
        <name>ATP</name>
        <dbReference type="ChEBI" id="CHEBI:30616"/>
    </ligand>
</feature>
<comment type="similarity">
    <text evidence="1 7">Belongs to the class-I aminoacyl-tRNA synthetase family. Glutamate--tRNA ligase type 1 subfamily.</text>
</comment>
<keyword evidence="3 7" id="KW-0547">Nucleotide-binding</keyword>
<evidence type="ECO:0000256" key="7">
    <source>
        <dbReference type="HAMAP-Rule" id="MF_00022"/>
    </source>
</evidence>
<keyword evidence="7" id="KW-0862">Zinc</keyword>
<evidence type="ECO:0000256" key="2">
    <source>
        <dbReference type="ARBA" id="ARBA00022598"/>
    </source>
</evidence>
<dbReference type="GO" id="GO:0005737">
    <property type="term" value="C:cytoplasm"/>
    <property type="evidence" value="ECO:0007669"/>
    <property type="project" value="UniProtKB-SubCell"/>
</dbReference>
<comment type="catalytic activity">
    <reaction evidence="7">
        <text>tRNA(Glu) + L-glutamate + ATP = L-glutamyl-tRNA(Glu) + AMP + diphosphate</text>
        <dbReference type="Rhea" id="RHEA:23540"/>
        <dbReference type="Rhea" id="RHEA-COMP:9663"/>
        <dbReference type="Rhea" id="RHEA-COMP:9680"/>
        <dbReference type="ChEBI" id="CHEBI:29985"/>
        <dbReference type="ChEBI" id="CHEBI:30616"/>
        <dbReference type="ChEBI" id="CHEBI:33019"/>
        <dbReference type="ChEBI" id="CHEBI:78442"/>
        <dbReference type="ChEBI" id="CHEBI:78520"/>
        <dbReference type="ChEBI" id="CHEBI:456215"/>
        <dbReference type="EC" id="6.1.1.17"/>
    </reaction>
</comment>
<gene>
    <name evidence="7" type="primary">gltX</name>
    <name evidence="10" type="ORF">H9771_04430</name>
</gene>
<feature type="binding site" evidence="7">
    <location>
        <position position="136"/>
    </location>
    <ligand>
        <name>Zn(2+)</name>
        <dbReference type="ChEBI" id="CHEBI:29105"/>
    </ligand>
</feature>
<evidence type="ECO:0000256" key="3">
    <source>
        <dbReference type="ARBA" id="ARBA00022741"/>
    </source>
</evidence>
<feature type="binding site" evidence="7">
    <location>
        <position position="138"/>
    </location>
    <ligand>
        <name>Zn(2+)</name>
        <dbReference type="ChEBI" id="CHEBI:29105"/>
    </ligand>
</feature>
<feature type="domain" description="Aminoacyl-tRNA synthetase class I anticodon-binding" evidence="9">
    <location>
        <begin position="339"/>
        <end position="484"/>
    </location>
</feature>
<evidence type="ECO:0000256" key="5">
    <source>
        <dbReference type="ARBA" id="ARBA00022917"/>
    </source>
</evidence>
<dbReference type="EC" id="6.1.1.17" evidence="7"/>
<keyword evidence="6 7" id="KW-0030">Aminoacyl-tRNA synthetase</keyword>
<dbReference type="InterPro" id="IPR020058">
    <property type="entry name" value="Glu/Gln-tRNA-synth_Ib_cat-dom"/>
</dbReference>
<evidence type="ECO:0000256" key="1">
    <source>
        <dbReference type="ARBA" id="ARBA00007894"/>
    </source>
</evidence>
<dbReference type="GO" id="GO:0006424">
    <property type="term" value="P:glutamyl-tRNA aminoacylation"/>
    <property type="evidence" value="ECO:0007669"/>
    <property type="project" value="UniProtKB-UniRule"/>
</dbReference>
<dbReference type="InterPro" id="IPR020751">
    <property type="entry name" value="aa-tRNA-synth_I_codon-bd_sub2"/>
</dbReference>
<feature type="domain" description="Glutamyl/glutaminyl-tRNA synthetase class Ib catalytic" evidence="8">
    <location>
        <begin position="5"/>
        <end position="324"/>
    </location>
</feature>
<sequence length="493" mass="55007">MEEKKVRTRFAPSPTGYMHVGNLRTALYAYLTAKHAGGTFILRIEDTDQERYVDGAVDVIYDTCREAGLLWDEGPDVGGPVGPYVQSERMGLFKQYAEQLVADGKAYYCFCTNERLDALHAEQRARGEMTHYDGCCRDLPPEEVKARLAAGEPYVIRQKIPRTGVTGFDDLVYGHIEVNNSEMDDQILIKSDGMPTYNFANVVDDHLMGITHVIRGSEYLSSTPKYNLLYEAFGWEIPAYIHCPPVMKDAQNKLSKRNGDASYQDLIAKGCLPQAILNYICLLGWSPKGEYAEREIFTLPELVEIWDPAGISKSPAIFDPLKLRAINAEYIRRLTPEEFAAKAGPWIDQAVHCPVNKALLCANLQPRCEMFSDIPPQIDFFDALPDYDLSLYANKKQKTTPASALEALTALELLLSDEGTDYADRDGLFDACKALAERMEHKNGWLLYPLGIALSGKQRTPGGGVDLACMMGREKTVERLHAAIARLRDAAEA</sequence>
<dbReference type="FunFam" id="3.40.50.620:FF:000045">
    <property type="entry name" value="Glutamate--tRNA ligase, mitochondrial"/>
    <property type="match status" value="1"/>
</dbReference>
<dbReference type="PROSITE" id="PS00178">
    <property type="entry name" value="AA_TRNA_LIGASE_I"/>
    <property type="match status" value="1"/>
</dbReference>
<dbReference type="PANTHER" id="PTHR43311:SF2">
    <property type="entry name" value="GLUTAMATE--TRNA LIGASE, MITOCHONDRIAL-RELATED"/>
    <property type="match status" value="1"/>
</dbReference>
<dbReference type="HAMAP" id="MF_00022">
    <property type="entry name" value="Glu_tRNA_synth_type1"/>
    <property type="match status" value="1"/>
</dbReference>
<dbReference type="InterPro" id="IPR004527">
    <property type="entry name" value="Glu-tRNA-ligase_bac/mito"/>
</dbReference>
<keyword evidence="4 7" id="KW-0067">ATP-binding</keyword>
<dbReference type="GO" id="GO:0000049">
    <property type="term" value="F:tRNA binding"/>
    <property type="evidence" value="ECO:0007669"/>
    <property type="project" value="InterPro"/>
</dbReference>
<accession>A0A9D2MEU5</accession>
<evidence type="ECO:0000313" key="10">
    <source>
        <dbReference type="EMBL" id="HJB58894.1"/>
    </source>
</evidence>
<evidence type="ECO:0000259" key="8">
    <source>
        <dbReference type="Pfam" id="PF00749"/>
    </source>
</evidence>
<organism evidence="10 11">
    <name type="scientific">Candidatus Faecalibacterium faecipullorum</name>
    <dbReference type="NCBI Taxonomy" id="2838578"/>
    <lineage>
        <taxon>Bacteria</taxon>
        <taxon>Bacillati</taxon>
        <taxon>Bacillota</taxon>
        <taxon>Clostridia</taxon>
        <taxon>Eubacteriales</taxon>
        <taxon>Oscillospiraceae</taxon>
        <taxon>Faecalibacterium</taxon>
    </lineage>
</organism>
<dbReference type="NCBIfam" id="TIGR00464">
    <property type="entry name" value="gltX_bact"/>
    <property type="match status" value="1"/>
</dbReference>
<evidence type="ECO:0000259" key="9">
    <source>
        <dbReference type="Pfam" id="PF19269"/>
    </source>
</evidence>
<evidence type="ECO:0000313" key="11">
    <source>
        <dbReference type="Proteomes" id="UP000824211"/>
    </source>
</evidence>
<reference evidence="10" key="1">
    <citation type="journal article" date="2021" name="PeerJ">
        <title>Extensive microbial diversity within the chicken gut microbiome revealed by metagenomics and culture.</title>
        <authorList>
            <person name="Gilroy R."/>
            <person name="Ravi A."/>
            <person name="Getino M."/>
            <person name="Pursley I."/>
            <person name="Horton D.L."/>
            <person name="Alikhan N.F."/>
            <person name="Baker D."/>
            <person name="Gharbi K."/>
            <person name="Hall N."/>
            <person name="Watson M."/>
            <person name="Adriaenssens E.M."/>
            <person name="Foster-Nyarko E."/>
            <person name="Jarju S."/>
            <person name="Secka A."/>
            <person name="Antonio M."/>
            <person name="Oren A."/>
            <person name="Chaudhuri R.R."/>
            <person name="La Ragione R."/>
            <person name="Hildebrand F."/>
            <person name="Pallen M.J."/>
        </authorList>
    </citation>
    <scope>NUCLEOTIDE SEQUENCE</scope>
    <source>
        <strain evidence="10">ChiHjej9B8-13557</strain>
    </source>
</reference>
<dbReference type="InterPro" id="IPR000924">
    <property type="entry name" value="Glu/Gln-tRNA-synth"/>
</dbReference>
<keyword evidence="7" id="KW-0963">Cytoplasm</keyword>
<dbReference type="Proteomes" id="UP000824211">
    <property type="component" value="Unassembled WGS sequence"/>
</dbReference>
<dbReference type="Gene3D" id="3.40.50.620">
    <property type="entry name" value="HUPs"/>
    <property type="match status" value="1"/>
</dbReference>
<dbReference type="GO" id="GO:0008270">
    <property type="term" value="F:zinc ion binding"/>
    <property type="evidence" value="ECO:0007669"/>
    <property type="project" value="UniProtKB-UniRule"/>
</dbReference>
<proteinExistence type="inferred from homology"/>
<comment type="cofactor">
    <cofactor evidence="7">
        <name>Zn(2+)</name>
        <dbReference type="ChEBI" id="CHEBI:29105"/>
    </cofactor>
    <text evidence="7">Binds 1 zinc ion per subunit.</text>
</comment>
<dbReference type="InterPro" id="IPR001412">
    <property type="entry name" value="aa-tRNA-synth_I_CS"/>
</dbReference>
<evidence type="ECO:0000256" key="6">
    <source>
        <dbReference type="ARBA" id="ARBA00023146"/>
    </source>
</evidence>
<feature type="short sequence motif" description="'KMSKS' region" evidence="7">
    <location>
        <begin position="253"/>
        <end position="257"/>
    </location>
</feature>
<dbReference type="Gene3D" id="1.10.10.350">
    <property type="match status" value="1"/>
</dbReference>
<dbReference type="SUPFAM" id="SSF52374">
    <property type="entry name" value="Nucleotidylyl transferase"/>
    <property type="match status" value="1"/>
</dbReference>
<dbReference type="InterPro" id="IPR008925">
    <property type="entry name" value="aa_tRNA-synth_I_cd-bd_sf"/>
</dbReference>
<dbReference type="Pfam" id="PF00749">
    <property type="entry name" value="tRNA-synt_1c"/>
    <property type="match status" value="1"/>
</dbReference>
<comment type="subunit">
    <text evidence="7">Monomer.</text>
</comment>
<dbReference type="SUPFAM" id="SSF48163">
    <property type="entry name" value="An anticodon-binding domain of class I aminoacyl-tRNA synthetases"/>
    <property type="match status" value="1"/>
</dbReference>
<comment type="function">
    <text evidence="7">Catalyzes the attachment of glutamate to tRNA(Glu) in a two-step reaction: glutamate is first activated by ATP to form Glu-AMP and then transferred to the acceptor end of tRNA(Glu).</text>
</comment>
<keyword evidence="7" id="KW-0479">Metal-binding</keyword>
<feature type="binding site" evidence="7">
    <location>
        <position position="111"/>
    </location>
    <ligand>
        <name>Zn(2+)</name>
        <dbReference type="ChEBI" id="CHEBI:29105"/>
    </ligand>
</feature>
<dbReference type="GO" id="GO:0005524">
    <property type="term" value="F:ATP binding"/>
    <property type="evidence" value="ECO:0007669"/>
    <property type="project" value="UniProtKB-UniRule"/>
</dbReference>